<reference evidence="2" key="1">
    <citation type="journal article" date="2022" name="Mol. Ecol. Resour.">
        <title>The genomes of chicory, endive, great burdock and yacon provide insights into Asteraceae palaeo-polyploidization history and plant inulin production.</title>
        <authorList>
            <person name="Fan W."/>
            <person name="Wang S."/>
            <person name="Wang H."/>
            <person name="Wang A."/>
            <person name="Jiang F."/>
            <person name="Liu H."/>
            <person name="Zhao H."/>
            <person name="Xu D."/>
            <person name="Zhang Y."/>
        </authorList>
    </citation>
    <scope>NUCLEOTIDE SEQUENCE [LARGE SCALE GENOMIC DNA]</scope>
    <source>
        <strain evidence="2">cv. Niubang</strain>
    </source>
</reference>
<name>A0ACB8YJA0_ARCLA</name>
<organism evidence="1 2">
    <name type="scientific">Arctium lappa</name>
    <name type="common">Greater burdock</name>
    <name type="synonym">Lappa major</name>
    <dbReference type="NCBI Taxonomy" id="4217"/>
    <lineage>
        <taxon>Eukaryota</taxon>
        <taxon>Viridiplantae</taxon>
        <taxon>Streptophyta</taxon>
        <taxon>Embryophyta</taxon>
        <taxon>Tracheophyta</taxon>
        <taxon>Spermatophyta</taxon>
        <taxon>Magnoliopsida</taxon>
        <taxon>eudicotyledons</taxon>
        <taxon>Gunneridae</taxon>
        <taxon>Pentapetalae</taxon>
        <taxon>asterids</taxon>
        <taxon>campanulids</taxon>
        <taxon>Asterales</taxon>
        <taxon>Asteraceae</taxon>
        <taxon>Carduoideae</taxon>
        <taxon>Cardueae</taxon>
        <taxon>Arctiinae</taxon>
        <taxon>Arctium</taxon>
    </lineage>
</organism>
<accession>A0ACB8YJA0</accession>
<dbReference type="EMBL" id="CM042058">
    <property type="protein sequence ID" value="KAI3685859.1"/>
    <property type="molecule type" value="Genomic_DNA"/>
</dbReference>
<proteinExistence type="predicted"/>
<gene>
    <name evidence="1" type="ORF">L6452_35120</name>
</gene>
<keyword evidence="2" id="KW-1185">Reference proteome</keyword>
<evidence type="ECO:0000313" key="1">
    <source>
        <dbReference type="EMBL" id="KAI3685859.1"/>
    </source>
</evidence>
<protein>
    <submittedName>
        <fullName evidence="1">Uncharacterized protein</fullName>
    </submittedName>
</protein>
<dbReference type="Proteomes" id="UP001055879">
    <property type="component" value="Linkage Group LG12"/>
</dbReference>
<evidence type="ECO:0000313" key="2">
    <source>
        <dbReference type="Proteomes" id="UP001055879"/>
    </source>
</evidence>
<sequence length="206" mass="23166">MVEESKIVNGDQNGEYRDKGQEVDGRRHSGTGEEKEKDVEKVPGNNGSLSEHHQVKSGTDREETLPVGSPEDQLEGSPELEEVEETQNLENIDNLDMVEIPRAIMESPKVQAGIKEALMEEAFLIGNFQNQRRKLIKIRRPMEKSNNVDLGDATGSSDRLAGNRGFSSKVSSGTCWESIRSRERGRQHLETHQWEIPKRQSKSVDT</sequence>
<comment type="caution">
    <text evidence="1">The sequence shown here is derived from an EMBL/GenBank/DDBJ whole genome shotgun (WGS) entry which is preliminary data.</text>
</comment>
<reference evidence="1 2" key="2">
    <citation type="journal article" date="2022" name="Mol. Ecol. Resour.">
        <title>The genomes of chicory, endive, great burdock and yacon provide insights into Asteraceae paleo-polyploidization history and plant inulin production.</title>
        <authorList>
            <person name="Fan W."/>
            <person name="Wang S."/>
            <person name="Wang H."/>
            <person name="Wang A."/>
            <person name="Jiang F."/>
            <person name="Liu H."/>
            <person name="Zhao H."/>
            <person name="Xu D."/>
            <person name="Zhang Y."/>
        </authorList>
    </citation>
    <scope>NUCLEOTIDE SEQUENCE [LARGE SCALE GENOMIC DNA]</scope>
    <source>
        <strain evidence="2">cv. Niubang</strain>
    </source>
</reference>